<dbReference type="Gene3D" id="2.30.42.10">
    <property type="match status" value="1"/>
</dbReference>
<evidence type="ECO:0000256" key="1">
    <source>
        <dbReference type="ARBA" id="ARBA00023186"/>
    </source>
</evidence>
<dbReference type="AlphaFoldDB" id="A0AA38CUX1"/>
<dbReference type="Gene3D" id="6.10.140.1710">
    <property type="match status" value="1"/>
</dbReference>
<dbReference type="InterPro" id="IPR040815">
    <property type="entry name" value="Nas2_N"/>
</dbReference>
<dbReference type="GO" id="GO:0005737">
    <property type="term" value="C:cytoplasm"/>
    <property type="evidence" value="ECO:0007669"/>
    <property type="project" value="TreeGrafter"/>
</dbReference>
<dbReference type="GO" id="GO:0005634">
    <property type="term" value="C:nucleus"/>
    <property type="evidence" value="ECO:0007669"/>
    <property type="project" value="TreeGrafter"/>
</dbReference>
<dbReference type="GO" id="GO:0070682">
    <property type="term" value="P:proteasome regulatory particle assembly"/>
    <property type="evidence" value="ECO:0007669"/>
    <property type="project" value="InterPro"/>
</dbReference>
<dbReference type="PANTHER" id="PTHR12651:SF1">
    <property type="entry name" value="26S PROTEASOME NON-ATPASE REGULATORY SUBUNIT 9"/>
    <property type="match status" value="1"/>
</dbReference>
<dbReference type="Pfam" id="PF18265">
    <property type="entry name" value="Nas2_N"/>
    <property type="match status" value="1"/>
</dbReference>
<keyword evidence="4" id="KW-1185">Reference proteome</keyword>
<dbReference type="PANTHER" id="PTHR12651">
    <property type="entry name" value="26S PROTEASOME NON-ATPASE REGULATORY SUBUNIT 9"/>
    <property type="match status" value="1"/>
</dbReference>
<feature type="non-terminal residue" evidence="3">
    <location>
        <position position="176"/>
    </location>
</feature>
<gene>
    <name evidence="3" type="ORF">KI387_009526</name>
</gene>
<dbReference type="OMA" id="DWGGRGM"/>
<evidence type="ECO:0000313" key="4">
    <source>
        <dbReference type="Proteomes" id="UP000824469"/>
    </source>
</evidence>
<reference evidence="3 4" key="1">
    <citation type="journal article" date="2021" name="Nat. Plants">
        <title>The Taxus genome provides insights into paclitaxel biosynthesis.</title>
        <authorList>
            <person name="Xiong X."/>
            <person name="Gou J."/>
            <person name="Liao Q."/>
            <person name="Li Y."/>
            <person name="Zhou Q."/>
            <person name="Bi G."/>
            <person name="Li C."/>
            <person name="Du R."/>
            <person name="Wang X."/>
            <person name="Sun T."/>
            <person name="Guo L."/>
            <person name="Liang H."/>
            <person name="Lu P."/>
            <person name="Wu Y."/>
            <person name="Zhang Z."/>
            <person name="Ro D.K."/>
            <person name="Shang Y."/>
            <person name="Huang S."/>
            <person name="Yan J."/>
        </authorList>
    </citation>
    <scope>NUCLEOTIDE SEQUENCE [LARGE SCALE GENOMIC DNA]</scope>
    <source>
        <strain evidence="3">Ta-2019</strain>
    </source>
</reference>
<proteinExistence type="predicted"/>
<sequence>GFPRADIDIPAVRSDRNRLAMMRNDHKDITAKIEQNLHILLSGGLVRDYQALPQKRSAEGEELGAQVSSGLSSISSISLPAVSEITSMDEDAIPKFPFAVVDELFDGSPAALDGIQLGDQILKFGIVEGGDNLVPRLAREGQTNQGRAIPVIVIRRGAQVHLNVTPRVWSGRGLLG</sequence>
<dbReference type="InterPro" id="IPR001478">
    <property type="entry name" value="PDZ"/>
</dbReference>
<dbReference type="InterPro" id="IPR035269">
    <property type="entry name" value="PSMD9"/>
</dbReference>
<name>A0AA38CUX1_TAXCH</name>
<dbReference type="SMART" id="SM00228">
    <property type="entry name" value="PDZ"/>
    <property type="match status" value="1"/>
</dbReference>
<protein>
    <recommendedName>
        <fullName evidence="2">PDZ domain-containing protein</fullName>
    </recommendedName>
</protein>
<dbReference type="FunFam" id="2.30.42.10:FF:000107">
    <property type="entry name" value="26S proteasome non-ATPase regulatory subunit 9"/>
    <property type="match status" value="1"/>
</dbReference>
<comment type="caution">
    <text evidence="3">The sequence shown here is derived from an EMBL/GenBank/DDBJ whole genome shotgun (WGS) entry which is preliminary data.</text>
</comment>
<dbReference type="SUPFAM" id="SSF50156">
    <property type="entry name" value="PDZ domain-like"/>
    <property type="match status" value="1"/>
</dbReference>
<feature type="domain" description="PDZ" evidence="2">
    <location>
        <begin position="61"/>
        <end position="157"/>
    </location>
</feature>
<evidence type="ECO:0000313" key="3">
    <source>
        <dbReference type="EMBL" id="KAH9305122.1"/>
    </source>
</evidence>
<dbReference type="InterPro" id="IPR036034">
    <property type="entry name" value="PDZ_sf"/>
</dbReference>
<organism evidence="3 4">
    <name type="scientific">Taxus chinensis</name>
    <name type="common">Chinese yew</name>
    <name type="synonym">Taxus wallichiana var. chinensis</name>
    <dbReference type="NCBI Taxonomy" id="29808"/>
    <lineage>
        <taxon>Eukaryota</taxon>
        <taxon>Viridiplantae</taxon>
        <taxon>Streptophyta</taxon>
        <taxon>Embryophyta</taxon>
        <taxon>Tracheophyta</taxon>
        <taxon>Spermatophyta</taxon>
        <taxon>Pinopsida</taxon>
        <taxon>Pinidae</taxon>
        <taxon>Conifers II</taxon>
        <taxon>Cupressales</taxon>
        <taxon>Taxaceae</taxon>
        <taxon>Taxus</taxon>
    </lineage>
</organism>
<evidence type="ECO:0000259" key="2">
    <source>
        <dbReference type="SMART" id="SM00228"/>
    </source>
</evidence>
<feature type="non-terminal residue" evidence="3">
    <location>
        <position position="1"/>
    </location>
</feature>
<keyword evidence="1" id="KW-0143">Chaperone</keyword>
<accession>A0AA38CUX1</accession>
<dbReference type="Proteomes" id="UP000824469">
    <property type="component" value="Unassembled WGS sequence"/>
</dbReference>
<dbReference type="EMBL" id="JAHRHJ020000008">
    <property type="protein sequence ID" value="KAH9305122.1"/>
    <property type="molecule type" value="Genomic_DNA"/>
</dbReference>